<proteinExistence type="predicted"/>
<dbReference type="EMBL" id="QDKL01000004">
    <property type="protein sequence ID" value="RZF20447.1"/>
    <property type="molecule type" value="Genomic_DNA"/>
</dbReference>
<keyword evidence="2" id="KW-1185">Reference proteome</keyword>
<reference evidence="2" key="1">
    <citation type="journal article" date="2019" name="Int. J. Syst. Evol. Microbiol.">
        <title>Halobacteriovorax valvorus sp. nov., a novel prokaryotic predator isolated from coastal seawater of China.</title>
        <authorList>
            <person name="Chen M.-X."/>
        </authorList>
    </citation>
    <scope>NUCLEOTIDE SEQUENCE [LARGE SCALE GENOMIC DNA]</scope>
    <source>
        <strain evidence="2">BL9</strain>
    </source>
</reference>
<evidence type="ECO:0000313" key="2">
    <source>
        <dbReference type="Proteomes" id="UP000443582"/>
    </source>
</evidence>
<gene>
    <name evidence="1" type="ORF">DAY19_14905</name>
</gene>
<organism evidence="1 2">
    <name type="scientific">Halobacteriovorax vibrionivorans</name>
    <dbReference type="NCBI Taxonomy" id="2152716"/>
    <lineage>
        <taxon>Bacteria</taxon>
        <taxon>Pseudomonadati</taxon>
        <taxon>Bdellovibrionota</taxon>
        <taxon>Bacteriovoracia</taxon>
        <taxon>Bacteriovoracales</taxon>
        <taxon>Halobacteriovoraceae</taxon>
        <taxon>Halobacteriovorax</taxon>
    </lineage>
</organism>
<comment type="caution">
    <text evidence="1">The sequence shown here is derived from an EMBL/GenBank/DDBJ whole genome shotgun (WGS) entry which is preliminary data.</text>
</comment>
<dbReference type="Proteomes" id="UP000443582">
    <property type="component" value="Unassembled WGS sequence"/>
</dbReference>
<evidence type="ECO:0000313" key="1">
    <source>
        <dbReference type="EMBL" id="RZF20447.1"/>
    </source>
</evidence>
<protein>
    <submittedName>
        <fullName evidence="1">Uncharacterized protein</fullName>
    </submittedName>
</protein>
<accession>A0ABY0IBW4</accession>
<name>A0ABY0IBW4_9BACT</name>
<sequence length="112" mass="13434">MSIFNRNKHKQTFTYFIPTPPQRSTPYQEQAFDLVTKTLNRKNIPFNIKHTAVNERGLWIIIELFGKEENLTKIISDLKETISTNIKKNENDDLEIYYEEHEEFHKNENYKA</sequence>
<dbReference type="RefSeq" id="WP_115363927.1">
    <property type="nucleotide sequence ID" value="NZ_QDKL01000004.1"/>
</dbReference>